<comment type="subunit">
    <text evidence="2">Consists of a catalytic RNA component and at least 4-5 protein subunits.</text>
</comment>
<dbReference type="PANTHER" id="PTHR15441:SF2">
    <property type="entry name" value="RIBONUCLEASE P_MRP PROTEIN SUBUNIT POP5"/>
    <property type="match status" value="1"/>
</dbReference>
<dbReference type="GO" id="GO:0004526">
    <property type="term" value="F:ribonuclease P activity"/>
    <property type="evidence" value="ECO:0007669"/>
    <property type="project" value="UniProtKB-UniRule"/>
</dbReference>
<dbReference type="InterPro" id="IPR002759">
    <property type="entry name" value="Pop5/Rpp14/Rnp2-like"/>
</dbReference>
<dbReference type="PANTHER" id="PTHR15441">
    <property type="entry name" value="RIBONUCLEASE P PROTEIN SUBUNIT P14"/>
    <property type="match status" value="1"/>
</dbReference>
<evidence type="ECO:0000313" key="7">
    <source>
        <dbReference type="Proteomes" id="UP000326302"/>
    </source>
</evidence>
<accession>A0A5N5UJ09</accession>
<keyword evidence="2" id="KW-0963">Cytoplasm</keyword>
<organism evidence="4 6">
    <name type="scientific">Halosegnis rubeus</name>
    <dbReference type="NCBI Taxonomy" id="2212850"/>
    <lineage>
        <taxon>Archaea</taxon>
        <taxon>Methanobacteriati</taxon>
        <taxon>Methanobacteriota</taxon>
        <taxon>Stenosarchaea group</taxon>
        <taxon>Halobacteria</taxon>
        <taxon>Halobacteriales</taxon>
        <taxon>Natronomonadaceae</taxon>
        <taxon>Halosegnis</taxon>
    </lineage>
</organism>
<sequence length="159" mass="17553">MKHLPKHLRQRWRYLAVAVEGWPDAELSRGAFQRDLWYAAQNLLGDTGSADADLTVYGFEFDGGRGHAVVRVRRGEVERGRAALACVTDVDGHPVGVRVTGVSGTVRACEERYIQRPQVHQTTRQVALDGVDRRAVVRPPRVDARVGDGHVGATDLDCE</sequence>
<dbReference type="OrthoDB" id="19261at2157"/>
<comment type="similarity">
    <text evidence="2">Belongs to the eukaryotic/archaeal RNase P protein component 2 family.</text>
</comment>
<dbReference type="EMBL" id="QMDY01000005">
    <property type="protein sequence ID" value="KAB7517267.1"/>
    <property type="molecule type" value="Genomic_DNA"/>
</dbReference>
<proteinExistence type="inferred from homology"/>
<accession>A0A5N5UF42</accession>
<dbReference type="EMBL" id="QJOW01000001">
    <property type="protein sequence ID" value="KAB7518501.1"/>
    <property type="molecule type" value="Genomic_DNA"/>
</dbReference>
<keyword evidence="2" id="KW-0540">Nuclease</keyword>
<dbReference type="SUPFAM" id="SSF160350">
    <property type="entry name" value="Rnp2-like"/>
    <property type="match status" value="1"/>
</dbReference>
<dbReference type="EMBL" id="QKKZ01000004">
    <property type="protein sequence ID" value="KAB7513284.1"/>
    <property type="molecule type" value="Genomic_DNA"/>
</dbReference>
<comment type="catalytic activity">
    <reaction evidence="2">
        <text>Endonucleolytic cleavage of RNA, removing 5'-extranucleotides from tRNA precursor.</text>
        <dbReference type="EC" id="3.1.26.5"/>
    </reaction>
</comment>
<dbReference type="RefSeq" id="WP_152119386.1">
    <property type="nucleotide sequence ID" value="NZ_QJOW01000001.1"/>
</dbReference>
<evidence type="ECO:0000313" key="6">
    <source>
        <dbReference type="Proteomes" id="UP000326207"/>
    </source>
</evidence>
<comment type="function">
    <text evidence="2">Part of ribonuclease P, a protein complex that generates mature tRNA molecules by cleaving their 5'-ends.</text>
</comment>
<dbReference type="GO" id="GO:0001682">
    <property type="term" value="P:tRNA 5'-leader removal"/>
    <property type="evidence" value="ECO:0007669"/>
    <property type="project" value="UniProtKB-UniRule"/>
</dbReference>
<dbReference type="Proteomes" id="UP000326865">
    <property type="component" value="Unassembled WGS sequence"/>
</dbReference>
<comment type="caution">
    <text evidence="4">The sequence shown here is derived from an EMBL/GenBank/DDBJ whole genome shotgun (WGS) entry which is preliminary data.</text>
</comment>
<protein>
    <recommendedName>
        <fullName evidence="2">Ribonuclease P protein component 2</fullName>
        <shortName evidence="2">RNase P component 2</shortName>
        <ecNumber evidence="2">3.1.26.5</ecNumber>
    </recommendedName>
    <alternativeName>
        <fullName evidence="2">Pop5</fullName>
    </alternativeName>
</protein>
<keyword evidence="2" id="KW-0255">Endonuclease</keyword>
<evidence type="ECO:0000313" key="4">
    <source>
        <dbReference type="EMBL" id="KAB7517267.1"/>
    </source>
</evidence>
<evidence type="ECO:0000313" key="3">
    <source>
        <dbReference type="EMBL" id="KAB7513284.1"/>
    </source>
</evidence>
<evidence type="ECO:0000256" key="1">
    <source>
        <dbReference type="ARBA" id="ARBA00022694"/>
    </source>
</evidence>
<dbReference type="AlphaFoldDB" id="A0A5N5UF42"/>
<dbReference type="Gene3D" id="3.30.70.3250">
    <property type="entry name" value="Ribonuclease P, Pop5 subunit"/>
    <property type="match status" value="1"/>
</dbReference>
<dbReference type="EC" id="3.1.26.5" evidence="2"/>
<name>A0A5N5UF42_9EURY</name>
<evidence type="ECO:0000313" key="8">
    <source>
        <dbReference type="Proteomes" id="UP000326865"/>
    </source>
</evidence>
<reference evidence="6 7" key="1">
    <citation type="submission" date="2019-10" db="EMBL/GenBank/DDBJ databases">
        <title>Unraveling microbial dark matter from salterns through culturing: the case of the genus Halosegnis.</title>
        <authorList>
            <person name="Duran-Viseras A."/>
            <person name="Andrei A.-S."/>
            <person name="Vera-Gargallo B."/>
            <person name="Ghai R."/>
            <person name="Sanchez-Porro C."/>
            <person name="Ventosa A."/>
        </authorList>
    </citation>
    <scope>NUCLEOTIDE SEQUENCE [LARGE SCALE GENOMIC DNA]</scope>
    <source>
        <strain evidence="5 7">F17-44</strain>
        <strain evidence="3 8">F18-79</strain>
        <strain evidence="4 6">F19-13</strain>
    </source>
</reference>
<dbReference type="GO" id="GO:0005737">
    <property type="term" value="C:cytoplasm"/>
    <property type="evidence" value="ECO:0007669"/>
    <property type="project" value="UniProtKB-SubCell"/>
</dbReference>
<keyword evidence="8" id="KW-1185">Reference proteome</keyword>
<dbReference type="Pfam" id="PF01900">
    <property type="entry name" value="RNase_P_Rpp14"/>
    <property type="match status" value="1"/>
</dbReference>
<dbReference type="HAMAP" id="MF_00755">
    <property type="entry name" value="RNase_P_2"/>
    <property type="match status" value="1"/>
</dbReference>
<comment type="subcellular location">
    <subcellularLocation>
        <location evidence="2">Cytoplasm</location>
    </subcellularLocation>
</comment>
<keyword evidence="1 2" id="KW-0819">tRNA processing</keyword>
<keyword evidence="2" id="KW-0378">Hydrolase</keyword>
<evidence type="ECO:0000313" key="5">
    <source>
        <dbReference type="EMBL" id="KAB7518501.1"/>
    </source>
</evidence>
<gene>
    <name evidence="2" type="primary">rnp2</name>
    <name evidence="3" type="ORF">DM867_09880</name>
    <name evidence="5" type="ORF">DMP03_03860</name>
    <name evidence="4" type="ORF">DP108_09625</name>
</gene>
<dbReference type="Proteomes" id="UP000326302">
    <property type="component" value="Unassembled WGS sequence"/>
</dbReference>
<dbReference type="Proteomes" id="UP000326207">
    <property type="component" value="Unassembled WGS sequence"/>
</dbReference>
<dbReference type="GO" id="GO:0030677">
    <property type="term" value="C:ribonuclease P complex"/>
    <property type="evidence" value="ECO:0007669"/>
    <property type="project" value="UniProtKB-UniRule"/>
</dbReference>
<dbReference type="InterPro" id="IPR038085">
    <property type="entry name" value="Rnp2-like_sf"/>
</dbReference>
<accession>A0A5N5U3Z8</accession>
<evidence type="ECO:0000256" key="2">
    <source>
        <dbReference type="HAMAP-Rule" id="MF_00755"/>
    </source>
</evidence>